<evidence type="ECO:0000256" key="5">
    <source>
        <dbReference type="SAM" id="Phobius"/>
    </source>
</evidence>
<keyword evidence="3 5" id="KW-1133">Transmembrane helix</keyword>
<sequence length="408" mass="46236">MFSNNLTLPEGSEGLPISEDEEIICGEYETYTLARFLFIFVSSWIALFGTSGNLFLLYLFSARNYPNTPPTLYPGVLAILDAIICAMYIFLFGADAAIVFLHIKSLFVLYYIYVIPAFVISRITQLAIPYMLIFATLERFVWLAGDMRNRILKRMYSVQGRYITMAVSLSCCVLLRMPTAFATTIYEYPKCEDFFRSKTASAAPWVYENVIYHYYDFHLLSIAQTVFPFFVLLTFNVIIVKKVANMDFSVHKSSVYSKNSLNSTQQSSVYGQQAVPQSPSLMTANENSSLGLVARRNSLRRTNPAVKSAIYTMLAIVTSYLVSNTLHLVLTVLERSKSDLLIHPEDPNLASTFHTVFSDVVSFVYMFTSAIRLVIYYVCNPAIRADIKAWFSDCCVGRKEVKDMPVNL</sequence>
<comment type="subcellular location">
    <subcellularLocation>
        <location evidence="1">Membrane</location>
    </subcellularLocation>
</comment>
<evidence type="ECO:0000256" key="3">
    <source>
        <dbReference type="ARBA" id="ARBA00022989"/>
    </source>
</evidence>
<dbReference type="AlphaFoldDB" id="A0A914CY41"/>
<dbReference type="WBParaSite" id="ACRNAN_scaffold1618.g14557.t1">
    <property type="protein sequence ID" value="ACRNAN_scaffold1618.g14557.t1"/>
    <property type="gene ID" value="ACRNAN_scaffold1618.g14557"/>
</dbReference>
<feature type="transmembrane region" description="Helical" evidence="5">
    <location>
        <begin position="72"/>
        <end position="91"/>
    </location>
</feature>
<dbReference type="PANTHER" id="PTHR46709:SF14">
    <property type="entry name" value="G-PROTEIN COUPLED RECEPTORS FAMILY 1 PROFILE DOMAIN-CONTAINING PROTEIN"/>
    <property type="match status" value="1"/>
</dbReference>
<feature type="transmembrane region" description="Helical" evidence="5">
    <location>
        <begin position="126"/>
        <end position="145"/>
    </location>
</feature>
<dbReference type="PANTHER" id="PTHR46709">
    <property type="entry name" value="PROTEIN CBG23488-RELATED"/>
    <property type="match status" value="1"/>
</dbReference>
<name>A0A914CY41_9BILA</name>
<feature type="transmembrane region" description="Helical" evidence="5">
    <location>
        <begin position="217"/>
        <end position="239"/>
    </location>
</feature>
<reference evidence="8" key="1">
    <citation type="submission" date="2022-11" db="UniProtKB">
        <authorList>
            <consortium name="WormBaseParasite"/>
        </authorList>
    </citation>
    <scope>IDENTIFICATION</scope>
</reference>
<evidence type="ECO:0000256" key="2">
    <source>
        <dbReference type="ARBA" id="ARBA00022692"/>
    </source>
</evidence>
<evidence type="ECO:0000259" key="6">
    <source>
        <dbReference type="PROSITE" id="PS50262"/>
    </source>
</evidence>
<accession>A0A914CY41</accession>
<keyword evidence="7" id="KW-1185">Reference proteome</keyword>
<dbReference type="Gene3D" id="1.20.1070.10">
    <property type="entry name" value="Rhodopsin 7-helix transmembrane proteins"/>
    <property type="match status" value="1"/>
</dbReference>
<evidence type="ECO:0000313" key="7">
    <source>
        <dbReference type="Proteomes" id="UP000887540"/>
    </source>
</evidence>
<evidence type="ECO:0000256" key="1">
    <source>
        <dbReference type="ARBA" id="ARBA00004370"/>
    </source>
</evidence>
<proteinExistence type="predicted"/>
<evidence type="ECO:0000256" key="4">
    <source>
        <dbReference type="ARBA" id="ARBA00023136"/>
    </source>
</evidence>
<dbReference type="InterPro" id="IPR017452">
    <property type="entry name" value="GPCR_Rhodpsn_7TM"/>
</dbReference>
<feature type="transmembrane region" description="Helical" evidence="5">
    <location>
        <begin position="309"/>
        <end position="333"/>
    </location>
</feature>
<feature type="transmembrane region" description="Helical" evidence="5">
    <location>
        <begin position="166"/>
        <end position="186"/>
    </location>
</feature>
<feature type="transmembrane region" description="Helical" evidence="5">
    <location>
        <begin position="353"/>
        <end position="378"/>
    </location>
</feature>
<dbReference type="GO" id="GO:0016020">
    <property type="term" value="C:membrane"/>
    <property type="evidence" value="ECO:0007669"/>
    <property type="project" value="UniProtKB-SubCell"/>
</dbReference>
<organism evidence="7 8">
    <name type="scientific">Acrobeloides nanus</name>
    <dbReference type="NCBI Taxonomy" id="290746"/>
    <lineage>
        <taxon>Eukaryota</taxon>
        <taxon>Metazoa</taxon>
        <taxon>Ecdysozoa</taxon>
        <taxon>Nematoda</taxon>
        <taxon>Chromadorea</taxon>
        <taxon>Rhabditida</taxon>
        <taxon>Tylenchina</taxon>
        <taxon>Cephalobomorpha</taxon>
        <taxon>Cephaloboidea</taxon>
        <taxon>Cephalobidae</taxon>
        <taxon>Acrobeloides</taxon>
    </lineage>
</organism>
<evidence type="ECO:0000313" key="8">
    <source>
        <dbReference type="WBParaSite" id="ACRNAN_scaffold1618.g14557.t1"/>
    </source>
</evidence>
<dbReference type="SUPFAM" id="SSF81321">
    <property type="entry name" value="Family A G protein-coupled receptor-like"/>
    <property type="match status" value="1"/>
</dbReference>
<feature type="transmembrane region" description="Helical" evidence="5">
    <location>
        <begin position="98"/>
        <end position="120"/>
    </location>
</feature>
<keyword evidence="4 5" id="KW-0472">Membrane</keyword>
<protein>
    <submittedName>
        <fullName evidence="8">G-protein coupled receptors family 1 profile domain-containing protein</fullName>
    </submittedName>
</protein>
<dbReference type="PROSITE" id="PS50262">
    <property type="entry name" value="G_PROTEIN_RECEP_F1_2"/>
    <property type="match status" value="1"/>
</dbReference>
<feature type="transmembrane region" description="Helical" evidence="5">
    <location>
        <begin position="36"/>
        <end position="60"/>
    </location>
</feature>
<feature type="domain" description="G-protein coupled receptors family 1 profile" evidence="6">
    <location>
        <begin position="52"/>
        <end position="376"/>
    </location>
</feature>
<dbReference type="Proteomes" id="UP000887540">
    <property type="component" value="Unplaced"/>
</dbReference>
<keyword evidence="2 5" id="KW-0812">Transmembrane</keyword>